<dbReference type="EMBL" id="QKVK01000010">
    <property type="protein sequence ID" value="PZF75483.1"/>
    <property type="molecule type" value="Genomic_DNA"/>
</dbReference>
<keyword evidence="2" id="KW-1185">Reference proteome</keyword>
<sequence length="122" mass="12652">MTLTGHRLALALFAGVIAIWLIGMAVVMRHAALPPEASGPMLAVFEPGTPQDEAFSALARANARIVKQSGLPFVWVVAGDEPGLAGRLTREGALGAYRELPVSPVIAGCFAFADAKVASLAQ</sequence>
<reference evidence="2" key="1">
    <citation type="submission" date="2018-06" db="EMBL/GenBank/DDBJ databases">
        <title>Aestuariibacter litoralis strain KCTC 52945T.</title>
        <authorList>
            <person name="Li X."/>
            <person name="Salam N."/>
            <person name="Li J.-L."/>
            <person name="Chen Y.-M."/>
            <person name="Yang Z.-W."/>
            <person name="Zhang L.-Y."/>
            <person name="Han M.-X."/>
            <person name="Xiao M."/>
            <person name="Li W.-J."/>
        </authorList>
    </citation>
    <scope>NUCLEOTIDE SEQUENCE [LARGE SCALE GENOMIC DNA]</scope>
    <source>
        <strain evidence="2">KCTC 52945</strain>
    </source>
</reference>
<dbReference type="AlphaFoldDB" id="A0A2W2C5R8"/>
<comment type="caution">
    <text evidence="1">The sequence shown here is derived from an EMBL/GenBank/DDBJ whole genome shotgun (WGS) entry which is preliminary data.</text>
</comment>
<name>A0A2W2C5R8_9HYPH</name>
<protein>
    <submittedName>
        <fullName evidence="1">Uncharacterized protein</fullName>
    </submittedName>
</protein>
<evidence type="ECO:0000313" key="2">
    <source>
        <dbReference type="Proteomes" id="UP000248795"/>
    </source>
</evidence>
<accession>A0A2W2C5R8</accession>
<gene>
    <name evidence="1" type="ORF">DK847_18375</name>
</gene>
<evidence type="ECO:0000313" key="1">
    <source>
        <dbReference type="EMBL" id="PZF75483.1"/>
    </source>
</evidence>
<proteinExistence type="predicted"/>
<dbReference type="Proteomes" id="UP000248795">
    <property type="component" value="Unassembled WGS sequence"/>
</dbReference>
<dbReference type="RefSeq" id="WP_111200003.1">
    <property type="nucleotide sequence ID" value="NZ_QKVK01000010.1"/>
</dbReference>
<organism evidence="1 2">
    <name type="scientific">Aestuariivirga litoralis</name>
    <dbReference type="NCBI Taxonomy" id="2650924"/>
    <lineage>
        <taxon>Bacteria</taxon>
        <taxon>Pseudomonadati</taxon>
        <taxon>Pseudomonadota</taxon>
        <taxon>Alphaproteobacteria</taxon>
        <taxon>Hyphomicrobiales</taxon>
        <taxon>Aestuariivirgaceae</taxon>
        <taxon>Aestuariivirga</taxon>
    </lineage>
</organism>